<proteinExistence type="predicted"/>
<dbReference type="InterPro" id="IPR041679">
    <property type="entry name" value="DNA2/NAM7-like_C"/>
</dbReference>
<dbReference type="GO" id="GO:0031047">
    <property type="term" value="P:regulatory ncRNA-mediated gene silencing"/>
    <property type="evidence" value="ECO:0007669"/>
    <property type="project" value="UniProtKB-KW"/>
</dbReference>
<dbReference type="InterPro" id="IPR026122">
    <property type="entry name" value="MOV-10/SDE3_DEXXQ/H-box"/>
</dbReference>
<dbReference type="Pfam" id="PF13086">
    <property type="entry name" value="AAA_11"/>
    <property type="match status" value="1"/>
</dbReference>
<dbReference type="AlphaFoldDB" id="A0A8H5B0H4"/>
<dbReference type="InterPro" id="IPR047187">
    <property type="entry name" value="SF1_C_Upf1"/>
</dbReference>
<evidence type="ECO:0000313" key="7">
    <source>
        <dbReference type="EMBL" id="KAF5314387.1"/>
    </source>
</evidence>
<dbReference type="CDD" id="cd18038">
    <property type="entry name" value="DEXXQc_Helz-like"/>
    <property type="match status" value="1"/>
</dbReference>
<dbReference type="PANTHER" id="PTHR45418:SF1">
    <property type="entry name" value="CANCER_TESTIS ANTIGEN 55"/>
    <property type="match status" value="1"/>
</dbReference>
<dbReference type="PANTHER" id="PTHR45418">
    <property type="entry name" value="CANCER/TESTIS ANTIGEN 55"/>
    <property type="match status" value="1"/>
</dbReference>
<keyword evidence="3" id="KW-0943">RNA-mediated gene silencing</keyword>
<name>A0A8H5B0H4_9AGAR</name>
<sequence length="980" mass="110679">MIRTTSTRPSFSPTVTVQGMNPQIYYAAPVLFPHPYPSRHPGQPHLPYFVAHAGVHHSQPLVMQHPPPAAPLPVEEWRPASDKAPSQPPGLERNGESLEQPLITDLHESWRARLAPLPGYRSKPVLSPVPKRPTLKAPPEAIKSPNGFKLLPPSTLSNGNSPTHERKDHQKKTENETILANDKKSFRLDKYADIFVPHHLQMIQNETTPLKPSPPLDPFPSLQYIHSFYIPRLVDTQNGIPDLLRGGCIPITQGREPLNDMNYLEHWTEILRWELDANARDKEEIVLWRLQPTVSVWKASEFMFYVPGIRENHPYLEIGDLVHMREVLPQNKRTRWVALEGRVVALRKREGFVHIHSEPLKEHIQTYVLLSLDNTKTVNGYAVFNDLEKVPFEFNLSFLTNARPLCTMQRAVSSIAKHLTSASPIANLARRWIFPDISDITNSTPTLTPLYILEDQWIDAGLNAEQRTAVTSIALHHISVPHLVSGPPGTGKTRTVVEAVLQILRAQPEACILLCAPSNPATDTLLARLHAHLTPNEMFRMNDPNRTFAEVSDTIKPYCFVDNNKFGLPPWQKLMQYRVIVTSCMDANILVEAQCTNTHLMSLEREVTRGLHSHRKIKTAIQPHWTHLLIDEASAAQGSEPELVVPISVVLPLAPDAEETGTFDLPQLTLCGDINQLGPLVVSNEARAAELEVSLLERLFERPLYADHKKNYGARSISLDSSMLPYTTLVKNYRSHPAILMPPSAIFYNDSLEPKAFANGRIHWPELPKPNLPLKFIGTTTDDESNDERASWFNPGEIDRVVETIKSLLANRDQCQPPLNPAEIGVMAPWRQQVWSLRLRLREENLHAVDVGTVEDYQGRESRVIIISCVRSRERFVGDDIKKGMGLIHERKRMNVAITRAKELLVVVGNAELLLRDPYWKSFLQFTLRNALYEGPELPLEIDGSFVSRLESELVDSDKDPERDILLLAGGVAREALREL</sequence>
<comment type="caution">
    <text evidence="7">The sequence shown here is derived from an EMBL/GenBank/DDBJ whole genome shotgun (WGS) entry which is preliminary data.</text>
</comment>
<feature type="domain" description="DNA2/NAM7 helicase helicase" evidence="5">
    <location>
        <begin position="462"/>
        <end position="545"/>
    </location>
</feature>
<evidence type="ECO:0000256" key="3">
    <source>
        <dbReference type="ARBA" id="ARBA00023158"/>
    </source>
</evidence>
<dbReference type="GO" id="GO:0003723">
    <property type="term" value="F:RNA binding"/>
    <property type="evidence" value="ECO:0007669"/>
    <property type="project" value="InterPro"/>
</dbReference>
<dbReference type="InterPro" id="IPR041677">
    <property type="entry name" value="DNA2/NAM7_AAA_11"/>
</dbReference>
<evidence type="ECO:0000256" key="1">
    <source>
        <dbReference type="ARBA" id="ARBA00004496"/>
    </source>
</evidence>
<feature type="domain" description="DNA2/NAM7 helicase-like C-terminal" evidence="6">
    <location>
        <begin position="724"/>
        <end position="911"/>
    </location>
</feature>
<reference evidence="7 8" key="1">
    <citation type="journal article" date="2020" name="ISME J.">
        <title>Uncovering the hidden diversity of litter-decomposition mechanisms in mushroom-forming fungi.</title>
        <authorList>
            <person name="Floudas D."/>
            <person name="Bentzer J."/>
            <person name="Ahren D."/>
            <person name="Johansson T."/>
            <person name="Persson P."/>
            <person name="Tunlid A."/>
        </authorList>
    </citation>
    <scope>NUCLEOTIDE SEQUENCE [LARGE SCALE GENOMIC DNA]</scope>
    <source>
        <strain evidence="7 8">CBS 101986</strain>
    </source>
</reference>
<accession>A0A8H5B0H4</accession>
<dbReference type="Proteomes" id="UP000567179">
    <property type="component" value="Unassembled WGS sequence"/>
</dbReference>
<evidence type="ECO:0000256" key="4">
    <source>
        <dbReference type="SAM" id="MobiDB-lite"/>
    </source>
</evidence>
<evidence type="ECO:0000259" key="5">
    <source>
        <dbReference type="Pfam" id="PF13086"/>
    </source>
</evidence>
<gene>
    <name evidence="7" type="ORF">D9619_011796</name>
</gene>
<dbReference type="Pfam" id="PF13087">
    <property type="entry name" value="AAA_12"/>
    <property type="match status" value="1"/>
</dbReference>
<dbReference type="EMBL" id="JAACJJ010000044">
    <property type="protein sequence ID" value="KAF5314387.1"/>
    <property type="molecule type" value="Genomic_DNA"/>
</dbReference>
<comment type="subcellular location">
    <subcellularLocation>
        <location evidence="1">Cytoplasm</location>
    </subcellularLocation>
</comment>
<feature type="region of interest" description="Disordered" evidence="4">
    <location>
        <begin position="121"/>
        <end position="176"/>
    </location>
</feature>
<feature type="region of interest" description="Disordered" evidence="4">
    <location>
        <begin position="66"/>
        <end position="98"/>
    </location>
</feature>
<organism evidence="7 8">
    <name type="scientific">Psilocybe cf. subviscida</name>
    <dbReference type="NCBI Taxonomy" id="2480587"/>
    <lineage>
        <taxon>Eukaryota</taxon>
        <taxon>Fungi</taxon>
        <taxon>Dikarya</taxon>
        <taxon>Basidiomycota</taxon>
        <taxon>Agaricomycotina</taxon>
        <taxon>Agaricomycetes</taxon>
        <taxon>Agaricomycetidae</taxon>
        <taxon>Agaricales</taxon>
        <taxon>Agaricineae</taxon>
        <taxon>Strophariaceae</taxon>
        <taxon>Psilocybe</taxon>
    </lineage>
</organism>
<dbReference type="SUPFAM" id="SSF52540">
    <property type="entry name" value="P-loop containing nucleoside triphosphate hydrolases"/>
    <property type="match status" value="1"/>
</dbReference>
<dbReference type="InterPro" id="IPR027417">
    <property type="entry name" value="P-loop_NTPase"/>
</dbReference>
<protein>
    <recommendedName>
        <fullName evidence="9">RNA helicase</fullName>
    </recommendedName>
</protein>
<dbReference type="GO" id="GO:0005737">
    <property type="term" value="C:cytoplasm"/>
    <property type="evidence" value="ECO:0007669"/>
    <property type="project" value="UniProtKB-SubCell"/>
</dbReference>
<keyword evidence="2" id="KW-0963">Cytoplasm</keyword>
<dbReference type="OrthoDB" id="6513042at2759"/>
<evidence type="ECO:0000259" key="6">
    <source>
        <dbReference type="Pfam" id="PF13087"/>
    </source>
</evidence>
<dbReference type="GO" id="GO:0032574">
    <property type="term" value="F:5'-3' RNA helicase activity"/>
    <property type="evidence" value="ECO:0007669"/>
    <property type="project" value="InterPro"/>
</dbReference>
<feature type="compositionally biased region" description="Basic and acidic residues" evidence="4">
    <location>
        <begin position="163"/>
        <end position="176"/>
    </location>
</feature>
<keyword evidence="8" id="KW-1185">Reference proteome</keyword>
<dbReference type="CDD" id="cd18808">
    <property type="entry name" value="SF1_C_Upf1"/>
    <property type="match status" value="1"/>
</dbReference>
<evidence type="ECO:0000313" key="8">
    <source>
        <dbReference type="Proteomes" id="UP000567179"/>
    </source>
</evidence>
<evidence type="ECO:0008006" key="9">
    <source>
        <dbReference type="Google" id="ProtNLM"/>
    </source>
</evidence>
<evidence type="ECO:0000256" key="2">
    <source>
        <dbReference type="ARBA" id="ARBA00022490"/>
    </source>
</evidence>
<dbReference type="Gene3D" id="3.40.50.300">
    <property type="entry name" value="P-loop containing nucleotide triphosphate hydrolases"/>
    <property type="match status" value="2"/>
</dbReference>